<keyword evidence="4" id="KW-1185">Reference proteome</keyword>
<feature type="transmembrane region" description="Helical" evidence="2">
    <location>
        <begin position="96"/>
        <end position="120"/>
    </location>
</feature>
<organism evidence="3 4">
    <name type="scientific">Knufia obscura</name>
    <dbReference type="NCBI Taxonomy" id="1635080"/>
    <lineage>
        <taxon>Eukaryota</taxon>
        <taxon>Fungi</taxon>
        <taxon>Dikarya</taxon>
        <taxon>Ascomycota</taxon>
        <taxon>Pezizomycotina</taxon>
        <taxon>Eurotiomycetes</taxon>
        <taxon>Chaetothyriomycetidae</taxon>
        <taxon>Chaetothyriales</taxon>
        <taxon>Trichomeriaceae</taxon>
        <taxon>Knufia</taxon>
    </lineage>
</organism>
<keyword evidence="2" id="KW-1133">Transmembrane helix</keyword>
<comment type="caution">
    <text evidence="3">The sequence shown here is derived from an EMBL/GenBank/DDBJ whole genome shotgun (WGS) entry which is preliminary data.</text>
</comment>
<feature type="transmembrane region" description="Helical" evidence="2">
    <location>
        <begin position="217"/>
        <end position="240"/>
    </location>
</feature>
<reference evidence="3 4" key="1">
    <citation type="journal article" date="2023" name="Res Sq">
        <title>Genomic and morphological characterization of Knufia obscura isolated from the Mars 2020 spacecraft assembly facility.</title>
        <authorList>
            <person name="Chander A.M."/>
            <person name="Teixeira M.M."/>
            <person name="Singh N.K."/>
            <person name="Williams M.P."/>
            <person name="Parker C.W."/>
            <person name="Leo P."/>
            <person name="Stajich J.E."/>
            <person name="Torok T."/>
            <person name="Tighe S."/>
            <person name="Mason C.E."/>
            <person name="Venkateswaran K."/>
        </authorList>
    </citation>
    <scope>NUCLEOTIDE SEQUENCE [LARGE SCALE GENOMIC DNA]</scope>
    <source>
        <strain evidence="3 4">CCFEE 5817</strain>
    </source>
</reference>
<keyword evidence="2" id="KW-0812">Transmembrane</keyword>
<proteinExistence type="predicted"/>
<evidence type="ECO:0000256" key="1">
    <source>
        <dbReference type="SAM" id="MobiDB-lite"/>
    </source>
</evidence>
<keyword evidence="2" id="KW-0472">Membrane</keyword>
<dbReference type="RefSeq" id="XP_064725971.1">
    <property type="nucleotide sequence ID" value="XM_064878403.1"/>
</dbReference>
<gene>
    <name evidence="3" type="ORF">PMZ80_010010</name>
</gene>
<feature type="transmembrane region" description="Helical" evidence="2">
    <location>
        <begin position="148"/>
        <end position="170"/>
    </location>
</feature>
<feature type="transmembrane region" description="Helical" evidence="2">
    <location>
        <begin position="620"/>
        <end position="644"/>
    </location>
</feature>
<protein>
    <submittedName>
        <fullName evidence="3">Uncharacterized protein</fullName>
    </submittedName>
</protein>
<evidence type="ECO:0000313" key="4">
    <source>
        <dbReference type="Proteomes" id="UP001334248"/>
    </source>
</evidence>
<evidence type="ECO:0000256" key="2">
    <source>
        <dbReference type="SAM" id="Phobius"/>
    </source>
</evidence>
<accession>A0ABR0RBF0</accession>
<feature type="compositionally biased region" description="Low complexity" evidence="1">
    <location>
        <begin position="51"/>
        <end position="65"/>
    </location>
</feature>
<dbReference type="GeneID" id="90003459"/>
<feature type="region of interest" description="Disordered" evidence="1">
    <location>
        <begin position="49"/>
        <end position="72"/>
    </location>
</feature>
<name>A0ABR0RBF0_9EURO</name>
<sequence length="736" mass="80527">MAFEPPSPLLGAQEHVLLDKTEGMPAADGTVTVTELELLECKFETGNGHIRSPSPVSQRPLSRSPSPAPLETSDHNARYSLWRKVMSQRIIPRRAIVYATTLVLAIILATFSGAAAFAHLCSDSTVSLLEPVPLNIDLILARAKVLDFVFSAVVIPLILAVFNFVAFQLLRTSSLHEHQWNKTSVIVATLVELSTTNWGSYSPSKFWSLVSSREVRCALTAVTTVLAAVSYSCLTNIIGYQAAEATMQNQTLEYIYQPPMAIESCTSNTSWFDGGTALLCPNANTWSPGRGLLPSFAGGTQLPFFNLGLRNAISGLQRDDYKRSGFTTKDFVGVNASLPSLTDAWTVGQPGSQIPGVGIFRLTYACNALDISSFDLQGLAINGTPYGVVTITAEPSTNYYSVLPFEMKFLNETCVSLVGFNDNSTMFGKLCPTNGTNHHFVTEFGNVQTVTKLFDWSRSDLSGFAGSGNQSLELHGINCSFWEQQGYGAIHQDQEQARLSSLSSWLVDSVDHAYGFSSYVLTTPMSWQLQLFAQIKSAAGYGSLGGLGDLIASSQAPTEREDATETYNWNNLVASFAFLEGSMRFLVYNAIQNDPLFASNTLTYNIRMKMTRDNMYTMTYVPWLLLAGMTALSLAALLTLLVAASSLNSEGFRKGRLLHPLRMVMDLGNLFDPETFADSQTWSDNALAQWSMQTMFVTDSVTTNSPVPLRSSLVASAFSPWKRRTRSGESLLERSD</sequence>
<dbReference type="EMBL" id="JAVHJV010000015">
    <property type="protein sequence ID" value="KAK5937881.1"/>
    <property type="molecule type" value="Genomic_DNA"/>
</dbReference>
<dbReference type="Proteomes" id="UP001334248">
    <property type="component" value="Unassembled WGS sequence"/>
</dbReference>
<evidence type="ECO:0000313" key="3">
    <source>
        <dbReference type="EMBL" id="KAK5937881.1"/>
    </source>
</evidence>